<dbReference type="PANTHER" id="PTHR44858:SF1">
    <property type="entry name" value="UDP-N-ACETYLGLUCOSAMINE--PEPTIDE N-ACETYLGLUCOSAMINYLTRANSFERASE SPINDLY-RELATED"/>
    <property type="match status" value="1"/>
</dbReference>
<evidence type="ECO:0000256" key="2">
    <source>
        <dbReference type="ARBA" id="ARBA00022803"/>
    </source>
</evidence>
<evidence type="ECO:0000256" key="4">
    <source>
        <dbReference type="SAM" id="MobiDB-lite"/>
    </source>
</evidence>
<gene>
    <name evidence="6" type="ORF">NW209_12740</name>
</gene>
<dbReference type="AlphaFoldDB" id="A0AAW5NA27"/>
<proteinExistence type="predicted"/>
<dbReference type="Pfam" id="PF13432">
    <property type="entry name" value="TPR_16"/>
    <property type="match status" value="2"/>
</dbReference>
<feature type="repeat" description="TPR" evidence="3">
    <location>
        <begin position="589"/>
        <end position="622"/>
    </location>
</feature>
<keyword evidence="5" id="KW-0732">Signal</keyword>
<dbReference type="PROSITE" id="PS50005">
    <property type="entry name" value="TPR"/>
    <property type="match status" value="4"/>
</dbReference>
<evidence type="ECO:0000256" key="3">
    <source>
        <dbReference type="PROSITE-ProRule" id="PRU00339"/>
    </source>
</evidence>
<dbReference type="Pfam" id="PF00515">
    <property type="entry name" value="TPR_1"/>
    <property type="match status" value="1"/>
</dbReference>
<accession>A0AAW5NA27</accession>
<feature type="repeat" description="TPR" evidence="3">
    <location>
        <begin position="263"/>
        <end position="296"/>
    </location>
</feature>
<dbReference type="InterPro" id="IPR050498">
    <property type="entry name" value="Ycf3"/>
</dbReference>
<evidence type="ECO:0000256" key="5">
    <source>
        <dbReference type="SAM" id="SignalP"/>
    </source>
</evidence>
<dbReference type="SUPFAM" id="SSF48452">
    <property type="entry name" value="TPR-like"/>
    <property type="match status" value="1"/>
</dbReference>
<comment type="caution">
    <text evidence="6">The sequence shown here is derived from an EMBL/GenBank/DDBJ whole genome shotgun (WGS) entry which is preliminary data.</text>
</comment>
<sequence length="669" mass="77575">MIRKLLYIICMGLLFPVSALSQINTDRVMTIGKNALYFEDYVLSIQYFNQVINAKPYLAEPYFFRGLAKMNLEDFQGAEADCTEALVRNPYVVNAYQVRGISRIRQENYKGAIEDYLKALKLEPENISLWHNLALCRMREEDYQTARANLDTLISISPRYIDAYLMRTEVSLKQKDTLQAMADADKAIEMDRYNPDTWSSRGMLFLQRSNYKDAESDLTEAIRLSLRNAGAYINRALARYHQNNLRGAMSDYDLALEVDRNNFIGHYNRGLLRAQVGDDNRAIEDFNFVLEVDPENMMATFNRGLLLDKTGDYAGAAKDYSAVLKEYPDFLLGYQYRAQVRRKMGDVKGASEDEFKVLKAQLEAQNGKTNPKKDQASDKTRKQSDKNMNNFRKIVVADNDDDDQKYKTEYRGRVQDKNVTILPQPMFVLSYYEREEEVKRQINFAKCIDEVNSRHVLPQRLLITNSEASLSEDQVKKHFRSIDDFSAKIEADPANPLNYYARAMDFYLVQDFDNAIKDLDETLKRDSTFVPAYFSRAVIYYKQLEFRKRDKTYELNPGDAQAQNQVRTFDYNRIREDLDEVIRLAPDFVFAYYNRANILSVMKDYRAALADYNKAIELDPKFAEAYYNRGLTNIYLGNNRQGIQDLSKAGELGLFSAYNIIKRFTAPNE</sequence>
<dbReference type="SMART" id="SM00028">
    <property type="entry name" value="TPR"/>
    <property type="match status" value="11"/>
</dbReference>
<name>A0AAW5NA27_9BACT</name>
<keyword evidence="1" id="KW-0677">Repeat</keyword>
<dbReference type="RefSeq" id="WP_258336109.1">
    <property type="nucleotide sequence ID" value="NZ_JANRHJ010000015.1"/>
</dbReference>
<evidence type="ECO:0000313" key="6">
    <source>
        <dbReference type="EMBL" id="MCR8874864.1"/>
    </source>
</evidence>
<feature type="chain" id="PRO_5043341501" evidence="5">
    <location>
        <begin position="22"/>
        <end position="669"/>
    </location>
</feature>
<keyword evidence="7" id="KW-1185">Reference proteome</keyword>
<dbReference type="Pfam" id="PF13414">
    <property type="entry name" value="TPR_11"/>
    <property type="match status" value="1"/>
</dbReference>
<dbReference type="InterPro" id="IPR011990">
    <property type="entry name" value="TPR-like_helical_dom_sf"/>
</dbReference>
<feature type="repeat" description="TPR" evidence="3">
    <location>
        <begin position="93"/>
        <end position="126"/>
    </location>
</feature>
<evidence type="ECO:0000256" key="1">
    <source>
        <dbReference type="ARBA" id="ARBA00022737"/>
    </source>
</evidence>
<keyword evidence="2 3" id="KW-0802">TPR repeat</keyword>
<feature type="signal peptide" evidence="5">
    <location>
        <begin position="1"/>
        <end position="21"/>
    </location>
</feature>
<feature type="region of interest" description="Disordered" evidence="4">
    <location>
        <begin position="361"/>
        <end position="391"/>
    </location>
</feature>
<dbReference type="PROSITE" id="PS50293">
    <property type="entry name" value="TPR_REGION"/>
    <property type="match status" value="1"/>
</dbReference>
<reference evidence="6 7" key="1">
    <citation type="submission" date="2022-08" db="EMBL/GenBank/DDBJ databases">
        <authorList>
            <person name="Zeman M."/>
            <person name="Kubasova T."/>
        </authorList>
    </citation>
    <scope>NUCLEOTIDE SEQUENCE [LARGE SCALE GENOMIC DNA]</scope>
    <source>
        <strain evidence="6 7">ET62</strain>
    </source>
</reference>
<protein>
    <submittedName>
        <fullName evidence="6">Tetratricopeptide repeat protein</fullName>
    </submittedName>
</protein>
<dbReference type="Proteomes" id="UP001204579">
    <property type="component" value="Unassembled WGS sequence"/>
</dbReference>
<evidence type="ECO:0000313" key="7">
    <source>
        <dbReference type="Proteomes" id="UP001204579"/>
    </source>
</evidence>
<dbReference type="InterPro" id="IPR019734">
    <property type="entry name" value="TPR_rpt"/>
</dbReference>
<organism evidence="6 7">
    <name type="scientific">Phocaeicola barnesiae</name>
    <dbReference type="NCBI Taxonomy" id="376804"/>
    <lineage>
        <taxon>Bacteria</taxon>
        <taxon>Pseudomonadati</taxon>
        <taxon>Bacteroidota</taxon>
        <taxon>Bacteroidia</taxon>
        <taxon>Bacteroidales</taxon>
        <taxon>Bacteroidaceae</taxon>
        <taxon>Phocaeicola</taxon>
    </lineage>
</organism>
<dbReference type="PANTHER" id="PTHR44858">
    <property type="entry name" value="TETRATRICOPEPTIDE REPEAT PROTEIN 6"/>
    <property type="match status" value="1"/>
</dbReference>
<feature type="compositionally biased region" description="Basic and acidic residues" evidence="4">
    <location>
        <begin position="371"/>
        <end position="385"/>
    </location>
</feature>
<dbReference type="EMBL" id="JANRHJ010000015">
    <property type="protein sequence ID" value="MCR8874864.1"/>
    <property type="molecule type" value="Genomic_DNA"/>
</dbReference>
<feature type="repeat" description="TPR" evidence="3">
    <location>
        <begin position="195"/>
        <end position="228"/>
    </location>
</feature>
<dbReference type="Gene3D" id="1.25.40.10">
    <property type="entry name" value="Tetratricopeptide repeat domain"/>
    <property type="match status" value="5"/>
</dbReference>
<dbReference type="SUPFAM" id="SSF81901">
    <property type="entry name" value="HCP-like"/>
    <property type="match status" value="1"/>
</dbReference>